<dbReference type="FunFam" id="3.40.390.10:FF:000015">
    <property type="entry name" value="Meprin A subunit"/>
    <property type="match status" value="1"/>
</dbReference>
<evidence type="ECO:0000256" key="9">
    <source>
        <dbReference type="ARBA" id="ARBA00023180"/>
    </source>
</evidence>
<reference evidence="13 14" key="1">
    <citation type="submission" date="2020-08" db="EMBL/GenBank/DDBJ databases">
        <title>Aphidius gifuensis genome sequencing and assembly.</title>
        <authorList>
            <person name="Du Z."/>
        </authorList>
    </citation>
    <scope>NUCLEOTIDE SEQUENCE [LARGE SCALE GENOMIC DNA]</scope>
    <source>
        <strain evidence="13">YNYX2018</strain>
        <tissue evidence="13">Adults</tissue>
    </source>
</reference>
<protein>
    <recommendedName>
        <fullName evidence="11">Metalloendopeptidase</fullName>
        <ecNumber evidence="11">3.4.24.-</ecNumber>
    </recommendedName>
</protein>
<sequence length="308" mass="35447">MLCLRILVICLMVIKGYNGYPATSHKATHGHSIPPVTRFSRPSKENIDSQEIYLKIKSLAPEERQNAWEMSGLFEGDIMENKNVARNGLTDDEFRWPDGIVPVFINEDDFDQEDIAMIKAALKEYHEKTCLRFRAYNEKDSDYVVFQGSEAGCWSSVGRQGKEQVINLQNPGCMKHGTIVHEIMHAVGFYHQQSSFDRDEYVKIIWANIEKGKEHNFEKYDSNTVTDYGVGYDYQSVMHYSSKAFSKNGNMTIVPKKEDEIIGQRNGMSDKDMIKLGAMYNSECKKRDEKNDEEIITEITDSLTWLFD</sequence>
<evidence type="ECO:0000256" key="3">
    <source>
        <dbReference type="ARBA" id="ARBA00022729"/>
    </source>
</evidence>
<feature type="domain" description="Peptidase M12A" evidence="12">
    <location>
        <begin position="87"/>
        <end position="285"/>
    </location>
</feature>
<evidence type="ECO:0000256" key="8">
    <source>
        <dbReference type="ARBA" id="ARBA00023157"/>
    </source>
</evidence>
<keyword evidence="8" id="KW-1015">Disulfide bond</keyword>
<evidence type="ECO:0000256" key="6">
    <source>
        <dbReference type="ARBA" id="ARBA00023049"/>
    </source>
</evidence>
<dbReference type="InterPro" id="IPR024079">
    <property type="entry name" value="MetalloPept_cat_dom_sf"/>
</dbReference>
<evidence type="ECO:0000256" key="11">
    <source>
        <dbReference type="RuleBase" id="RU361183"/>
    </source>
</evidence>
<dbReference type="SMART" id="SM00235">
    <property type="entry name" value="ZnMc"/>
    <property type="match status" value="1"/>
</dbReference>
<evidence type="ECO:0000256" key="7">
    <source>
        <dbReference type="ARBA" id="ARBA00023145"/>
    </source>
</evidence>
<dbReference type="GO" id="GO:0008270">
    <property type="term" value="F:zinc ion binding"/>
    <property type="evidence" value="ECO:0007669"/>
    <property type="project" value="UniProtKB-UniRule"/>
</dbReference>
<dbReference type="InterPro" id="IPR001506">
    <property type="entry name" value="Peptidase_M12A"/>
</dbReference>
<keyword evidence="7" id="KW-0865">Zymogen</keyword>
<keyword evidence="6 10" id="KW-0482">Metalloprotease</keyword>
<keyword evidence="14" id="KW-1185">Reference proteome</keyword>
<dbReference type="Gene3D" id="3.40.390.10">
    <property type="entry name" value="Collagenase (Catalytic Domain)"/>
    <property type="match status" value="1"/>
</dbReference>
<evidence type="ECO:0000259" key="12">
    <source>
        <dbReference type="PROSITE" id="PS51864"/>
    </source>
</evidence>
<evidence type="ECO:0000256" key="4">
    <source>
        <dbReference type="ARBA" id="ARBA00022801"/>
    </source>
</evidence>
<feature type="chain" id="PRO_5033109755" description="Metalloendopeptidase" evidence="11">
    <location>
        <begin position="20"/>
        <end position="308"/>
    </location>
</feature>
<evidence type="ECO:0000256" key="1">
    <source>
        <dbReference type="ARBA" id="ARBA00022670"/>
    </source>
</evidence>
<dbReference type="PRINTS" id="PR00480">
    <property type="entry name" value="ASTACIN"/>
</dbReference>
<evidence type="ECO:0000313" key="13">
    <source>
        <dbReference type="EMBL" id="KAF7992668.1"/>
    </source>
</evidence>
<dbReference type="GO" id="GO:0006508">
    <property type="term" value="P:proteolysis"/>
    <property type="evidence" value="ECO:0007669"/>
    <property type="project" value="UniProtKB-KW"/>
</dbReference>
<name>A0A834XSJ4_APHGI</name>
<keyword evidence="3 11" id="KW-0732">Signal</keyword>
<feature type="signal peptide" evidence="11">
    <location>
        <begin position="1"/>
        <end position="19"/>
    </location>
</feature>
<feature type="binding site" evidence="10">
    <location>
        <position position="185"/>
    </location>
    <ligand>
        <name>Zn(2+)</name>
        <dbReference type="ChEBI" id="CHEBI:29105"/>
        <note>catalytic</note>
    </ligand>
</feature>
<dbReference type="Pfam" id="PF01400">
    <property type="entry name" value="Astacin"/>
    <property type="match status" value="1"/>
</dbReference>
<dbReference type="AlphaFoldDB" id="A0A834XSJ4"/>
<feature type="binding site" evidence="10">
    <location>
        <position position="181"/>
    </location>
    <ligand>
        <name>Zn(2+)</name>
        <dbReference type="ChEBI" id="CHEBI:29105"/>
        <note>catalytic</note>
    </ligand>
</feature>
<dbReference type="CDD" id="cd04280">
    <property type="entry name" value="ZnMc_astacin_like"/>
    <property type="match status" value="1"/>
</dbReference>
<dbReference type="Proteomes" id="UP000639338">
    <property type="component" value="Unassembled WGS sequence"/>
</dbReference>
<dbReference type="InterPro" id="IPR006026">
    <property type="entry name" value="Peptidase_Metallo"/>
</dbReference>
<dbReference type="PANTHER" id="PTHR10127:SF780">
    <property type="entry name" value="METALLOENDOPEPTIDASE"/>
    <property type="match status" value="1"/>
</dbReference>
<dbReference type="EC" id="3.4.24.-" evidence="11"/>
<dbReference type="GO" id="GO:0004222">
    <property type="term" value="F:metalloendopeptidase activity"/>
    <property type="evidence" value="ECO:0007669"/>
    <property type="project" value="UniProtKB-UniRule"/>
</dbReference>
<keyword evidence="2 10" id="KW-0479">Metal-binding</keyword>
<keyword evidence="9" id="KW-0325">Glycoprotein</keyword>
<gene>
    <name evidence="13" type="ORF">HCN44_005012</name>
</gene>
<accession>A0A834XSJ4</accession>
<dbReference type="SUPFAM" id="SSF55486">
    <property type="entry name" value="Metalloproteases ('zincins'), catalytic domain"/>
    <property type="match status" value="1"/>
</dbReference>
<evidence type="ECO:0000313" key="14">
    <source>
        <dbReference type="Proteomes" id="UP000639338"/>
    </source>
</evidence>
<comment type="cofactor">
    <cofactor evidence="10 11">
        <name>Zn(2+)</name>
        <dbReference type="ChEBI" id="CHEBI:29105"/>
    </cofactor>
    <text evidence="10 11">Binds 1 zinc ion per subunit.</text>
</comment>
<dbReference type="EMBL" id="JACMRX010000003">
    <property type="protein sequence ID" value="KAF7992668.1"/>
    <property type="molecule type" value="Genomic_DNA"/>
</dbReference>
<comment type="caution">
    <text evidence="13">The sequence shown here is derived from an EMBL/GenBank/DDBJ whole genome shotgun (WGS) entry which is preliminary data.</text>
</comment>
<feature type="active site" evidence="10">
    <location>
        <position position="182"/>
    </location>
</feature>
<dbReference type="OrthoDB" id="291007at2759"/>
<dbReference type="PANTHER" id="PTHR10127">
    <property type="entry name" value="DISCOIDIN, CUB, EGF, LAMININ , AND ZINC METALLOPROTEASE DOMAIN CONTAINING"/>
    <property type="match status" value="1"/>
</dbReference>
<evidence type="ECO:0000256" key="10">
    <source>
        <dbReference type="PROSITE-ProRule" id="PRU01211"/>
    </source>
</evidence>
<organism evidence="13 14">
    <name type="scientific">Aphidius gifuensis</name>
    <name type="common">Parasitoid wasp</name>
    <dbReference type="NCBI Taxonomy" id="684658"/>
    <lineage>
        <taxon>Eukaryota</taxon>
        <taxon>Metazoa</taxon>
        <taxon>Ecdysozoa</taxon>
        <taxon>Arthropoda</taxon>
        <taxon>Hexapoda</taxon>
        <taxon>Insecta</taxon>
        <taxon>Pterygota</taxon>
        <taxon>Neoptera</taxon>
        <taxon>Endopterygota</taxon>
        <taxon>Hymenoptera</taxon>
        <taxon>Apocrita</taxon>
        <taxon>Ichneumonoidea</taxon>
        <taxon>Braconidae</taxon>
        <taxon>Aphidiinae</taxon>
        <taxon>Aphidius</taxon>
    </lineage>
</organism>
<keyword evidence="1 10" id="KW-0645">Protease</keyword>
<dbReference type="PROSITE" id="PS51864">
    <property type="entry name" value="ASTACIN"/>
    <property type="match status" value="1"/>
</dbReference>
<keyword evidence="4 10" id="KW-0378">Hydrolase</keyword>
<keyword evidence="5 10" id="KW-0862">Zinc</keyword>
<proteinExistence type="predicted"/>
<dbReference type="InterPro" id="IPR034035">
    <property type="entry name" value="Astacin-like_dom"/>
</dbReference>
<comment type="caution">
    <text evidence="10">Lacks conserved residue(s) required for the propagation of feature annotation.</text>
</comment>
<feature type="binding site" evidence="10">
    <location>
        <position position="191"/>
    </location>
    <ligand>
        <name>Zn(2+)</name>
        <dbReference type="ChEBI" id="CHEBI:29105"/>
        <note>catalytic</note>
    </ligand>
</feature>
<evidence type="ECO:0000256" key="5">
    <source>
        <dbReference type="ARBA" id="ARBA00022833"/>
    </source>
</evidence>
<evidence type="ECO:0000256" key="2">
    <source>
        <dbReference type="ARBA" id="ARBA00022723"/>
    </source>
</evidence>